<gene>
    <name evidence="1" type="ORF">SAE02_58810</name>
</gene>
<dbReference type="Proteomes" id="UP000321523">
    <property type="component" value="Unassembled WGS sequence"/>
</dbReference>
<accession>A0A512DZ06</accession>
<dbReference type="EMBL" id="BJYZ01000031">
    <property type="protein sequence ID" value="GEO41733.1"/>
    <property type="molecule type" value="Genomic_DNA"/>
</dbReference>
<name>A0A512DZ06_9PROT</name>
<reference evidence="1 2" key="1">
    <citation type="submission" date="2019-07" db="EMBL/GenBank/DDBJ databases">
        <title>Whole genome shotgun sequence of Skermanella aerolata NBRC 106429.</title>
        <authorList>
            <person name="Hosoyama A."/>
            <person name="Uohara A."/>
            <person name="Ohji S."/>
            <person name="Ichikawa N."/>
        </authorList>
    </citation>
    <scope>NUCLEOTIDE SEQUENCE [LARGE SCALE GENOMIC DNA]</scope>
    <source>
        <strain evidence="1 2">NBRC 106429</strain>
    </source>
</reference>
<keyword evidence="2" id="KW-1185">Reference proteome</keyword>
<dbReference type="RefSeq" id="WP_044437383.1">
    <property type="nucleotide sequence ID" value="NZ_BJYZ01000031.1"/>
</dbReference>
<dbReference type="AlphaFoldDB" id="A0A512DZ06"/>
<proteinExistence type="predicted"/>
<comment type="caution">
    <text evidence="1">The sequence shown here is derived from an EMBL/GenBank/DDBJ whole genome shotgun (WGS) entry which is preliminary data.</text>
</comment>
<evidence type="ECO:0000313" key="2">
    <source>
        <dbReference type="Proteomes" id="UP000321523"/>
    </source>
</evidence>
<sequence>MINFTYDPGCDTFTGVTEIGTYIASPTGRREVRQTDHPEKNTVVYVMAFQPAGARQSGRRILGEGREAAVTVQALEHYIKNSLLEPCSAD</sequence>
<evidence type="ECO:0000313" key="1">
    <source>
        <dbReference type="EMBL" id="GEO41733.1"/>
    </source>
</evidence>
<protein>
    <submittedName>
        <fullName evidence="1">Uncharacterized protein</fullName>
    </submittedName>
</protein>
<organism evidence="1 2">
    <name type="scientific">Skermanella aerolata</name>
    <dbReference type="NCBI Taxonomy" id="393310"/>
    <lineage>
        <taxon>Bacteria</taxon>
        <taxon>Pseudomonadati</taxon>
        <taxon>Pseudomonadota</taxon>
        <taxon>Alphaproteobacteria</taxon>
        <taxon>Rhodospirillales</taxon>
        <taxon>Azospirillaceae</taxon>
        <taxon>Skermanella</taxon>
    </lineage>
</organism>